<evidence type="ECO:0000256" key="4">
    <source>
        <dbReference type="ARBA" id="ARBA00022927"/>
    </source>
</evidence>
<keyword evidence="7" id="KW-0968">Cytoplasmic vesicle</keyword>
<dbReference type="InterPro" id="IPR052467">
    <property type="entry name" value="Sorting_nexin_PX-domain"/>
</dbReference>
<dbReference type="Gene3D" id="3.30.1520.10">
    <property type="entry name" value="Phox-like domain"/>
    <property type="match status" value="1"/>
</dbReference>
<evidence type="ECO:0000256" key="3">
    <source>
        <dbReference type="ARBA" id="ARBA00022448"/>
    </source>
</evidence>
<accession>A0A4Z0A2A7</accession>
<comment type="caution">
    <text evidence="9">The sequence shown here is derived from an EMBL/GenBank/DDBJ whole genome shotgun (WGS) entry which is preliminary data.</text>
</comment>
<evidence type="ECO:0000313" key="10">
    <source>
        <dbReference type="Proteomes" id="UP000298061"/>
    </source>
</evidence>
<dbReference type="Proteomes" id="UP000298061">
    <property type="component" value="Unassembled WGS sequence"/>
</dbReference>
<dbReference type="InterPro" id="IPR001683">
    <property type="entry name" value="PX_dom"/>
</dbReference>
<dbReference type="EMBL" id="SFCI01000339">
    <property type="protein sequence ID" value="TFY80437.1"/>
    <property type="molecule type" value="Genomic_DNA"/>
</dbReference>
<sequence length="155" mass="17462">MTAIQAVYVRGHEERLEPKSHIVYRIEIQAHVRSWQMWRRYSEFVDLHTELTKSTGAAPPAPLPPKHAFAMLRPRNNETLLEERRLGLEAYLRAICASKGTSCSWLSVLAEATQNAVPTAVERSTGTLAGRGETATPDMAVRMTRMARRDLESCE</sequence>
<evidence type="ECO:0000256" key="5">
    <source>
        <dbReference type="ARBA" id="ARBA00023121"/>
    </source>
</evidence>
<dbReference type="GO" id="GO:0015031">
    <property type="term" value="P:protein transport"/>
    <property type="evidence" value="ECO:0007669"/>
    <property type="project" value="UniProtKB-KW"/>
</dbReference>
<dbReference type="STRING" id="135208.A0A4Z0A2A7"/>
<protein>
    <recommendedName>
        <fullName evidence="8">PX domain-containing protein</fullName>
    </recommendedName>
</protein>
<keyword evidence="6" id="KW-0472">Membrane</keyword>
<dbReference type="PANTHER" id="PTHR15813:SF9">
    <property type="entry name" value="PX DOMAIN-CONTAINING PROTEIN"/>
    <property type="match status" value="1"/>
</dbReference>
<keyword evidence="3" id="KW-0813">Transport</keyword>
<evidence type="ECO:0000256" key="2">
    <source>
        <dbReference type="ARBA" id="ARBA00010883"/>
    </source>
</evidence>
<dbReference type="PROSITE" id="PS50195">
    <property type="entry name" value="PX"/>
    <property type="match status" value="1"/>
</dbReference>
<dbReference type="SUPFAM" id="SSF64268">
    <property type="entry name" value="PX domain"/>
    <property type="match status" value="1"/>
</dbReference>
<gene>
    <name evidence="9" type="ORF">EWM64_g3571</name>
</gene>
<evidence type="ECO:0000259" key="8">
    <source>
        <dbReference type="PROSITE" id="PS50195"/>
    </source>
</evidence>
<dbReference type="PANTHER" id="PTHR15813">
    <property type="entry name" value="SORTING NEXIN-22 AND 24"/>
    <property type="match status" value="1"/>
</dbReference>
<proteinExistence type="inferred from homology"/>
<evidence type="ECO:0000256" key="7">
    <source>
        <dbReference type="ARBA" id="ARBA00023329"/>
    </source>
</evidence>
<feature type="domain" description="PX" evidence="8">
    <location>
        <begin position="2"/>
        <end position="155"/>
    </location>
</feature>
<dbReference type="InterPro" id="IPR036871">
    <property type="entry name" value="PX_dom_sf"/>
</dbReference>
<dbReference type="Pfam" id="PF00787">
    <property type="entry name" value="PX"/>
    <property type="match status" value="1"/>
</dbReference>
<evidence type="ECO:0000256" key="6">
    <source>
        <dbReference type="ARBA" id="ARBA00023136"/>
    </source>
</evidence>
<organism evidence="9 10">
    <name type="scientific">Hericium alpestre</name>
    <dbReference type="NCBI Taxonomy" id="135208"/>
    <lineage>
        <taxon>Eukaryota</taxon>
        <taxon>Fungi</taxon>
        <taxon>Dikarya</taxon>
        <taxon>Basidiomycota</taxon>
        <taxon>Agaricomycotina</taxon>
        <taxon>Agaricomycetes</taxon>
        <taxon>Russulales</taxon>
        <taxon>Hericiaceae</taxon>
        <taxon>Hericium</taxon>
    </lineage>
</organism>
<comment type="subcellular location">
    <subcellularLocation>
        <location evidence="1">Cytoplasmic vesicle membrane</location>
        <topology evidence="1">Peripheral membrane protein</topology>
        <orientation evidence="1">Cytoplasmic side</orientation>
    </subcellularLocation>
</comment>
<keyword evidence="5" id="KW-0446">Lipid-binding</keyword>
<reference evidence="9 10" key="1">
    <citation type="submission" date="2019-02" db="EMBL/GenBank/DDBJ databases">
        <title>Genome sequencing of the rare red list fungi Hericium alpestre (H. flagellum).</title>
        <authorList>
            <person name="Buettner E."/>
            <person name="Kellner H."/>
        </authorList>
    </citation>
    <scope>NUCLEOTIDE SEQUENCE [LARGE SCALE GENOMIC DNA]</scope>
    <source>
        <strain evidence="9 10">DSM 108284</strain>
    </source>
</reference>
<evidence type="ECO:0000256" key="1">
    <source>
        <dbReference type="ARBA" id="ARBA00004180"/>
    </source>
</evidence>
<dbReference type="GO" id="GO:0030659">
    <property type="term" value="C:cytoplasmic vesicle membrane"/>
    <property type="evidence" value="ECO:0007669"/>
    <property type="project" value="UniProtKB-SubCell"/>
</dbReference>
<comment type="similarity">
    <text evidence="2">Belongs to the sorting nexin family.</text>
</comment>
<dbReference type="OrthoDB" id="428895at2759"/>
<keyword evidence="10" id="KW-1185">Reference proteome</keyword>
<keyword evidence="4" id="KW-0653">Protein transport</keyword>
<dbReference type="AlphaFoldDB" id="A0A4Z0A2A7"/>
<dbReference type="GO" id="GO:1901981">
    <property type="term" value="F:phosphatidylinositol phosphate binding"/>
    <property type="evidence" value="ECO:0007669"/>
    <property type="project" value="TreeGrafter"/>
</dbReference>
<name>A0A4Z0A2A7_9AGAM</name>
<dbReference type="SMART" id="SM00312">
    <property type="entry name" value="PX"/>
    <property type="match status" value="1"/>
</dbReference>
<evidence type="ECO:0000313" key="9">
    <source>
        <dbReference type="EMBL" id="TFY80437.1"/>
    </source>
</evidence>